<gene>
    <name evidence="1" type="ORF">H1P_440006</name>
</gene>
<dbReference type="OrthoDB" id="426136at2"/>
<organism evidence="1 2">
    <name type="scientific">Hyella patelloides LEGE 07179</name>
    <dbReference type="NCBI Taxonomy" id="945734"/>
    <lineage>
        <taxon>Bacteria</taxon>
        <taxon>Bacillati</taxon>
        <taxon>Cyanobacteriota</taxon>
        <taxon>Cyanophyceae</taxon>
        <taxon>Pleurocapsales</taxon>
        <taxon>Hyellaceae</taxon>
        <taxon>Hyella</taxon>
    </lineage>
</organism>
<sequence length="69" mass="8195">MKIVNLIVNTFKDIGRNLVAQKQEPLVQFKRDSYGNSYWQVDDPINNKSYAFDSDRDVRVWIEQRHHSA</sequence>
<dbReference type="RefSeq" id="WP_144866109.1">
    <property type="nucleotide sequence ID" value="NZ_LR213804.1"/>
</dbReference>
<dbReference type="EMBL" id="CAACVJ010000379">
    <property type="protein sequence ID" value="VEP16348.1"/>
    <property type="molecule type" value="Genomic_DNA"/>
</dbReference>
<keyword evidence="2" id="KW-1185">Reference proteome</keyword>
<evidence type="ECO:0000313" key="1">
    <source>
        <dbReference type="EMBL" id="VEP16348.1"/>
    </source>
</evidence>
<name>A0A563VY15_9CYAN</name>
<dbReference type="AlphaFoldDB" id="A0A563VY15"/>
<reference evidence="1 2" key="1">
    <citation type="submission" date="2019-01" db="EMBL/GenBank/DDBJ databases">
        <authorList>
            <person name="Brito A."/>
        </authorList>
    </citation>
    <scope>NUCLEOTIDE SEQUENCE [LARGE SCALE GENOMIC DNA]</scope>
    <source>
        <strain evidence="1">1</strain>
    </source>
</reference>
<evidence type="ECO:0000313" key="2">
    <source>
        <dbReference type="Proteomes" id="UP000320055"/>
    </source>
</evidence>
<accession>A0A563VY15</accession>
<protein>
    <submittedName>
        <fullName evidence="1">Uncharacterized protein</fullName>
    </submittedName>
</protein>
<dbReference type="Proteomes" id="UP000320055">
    <property type="component" value="Unassembled WGS sequence"/>
</dbReference>
<proteinExistence type="predicted"/>